<comment type="function">
    <text evidence="1 11">Transaldolase is important for the balance of metabolites in the pentose-phosphate pathway.</text>
</comment>
<dbReference type="InterPro" id="IPR046348">
    <property type="entry name" value="SIS_dom_sf"/>
</dbReference>
<comment type="subcellular location">
    <subcellularLocation>
        <location evidence="2 11">Cytoplasm</location>
    </subcellularLocation>
</comment>
<keyword evidence="14" id="KW-1185">Reference proteome</keyword>
<dbReference type="SUPFAM" id="SSF51569">
    <property type="entry name" value="Aldolase"/>
    <property type="match status" value="1"/>
</dbReference>
<dbReference type="SUPFAM" id="SSF53697">
    <property type="entry name" value="SIS domain"/>
    <property type="match status" value="1"/>
</dbReference>
<dbReference type="InterPro" id="IPR001672">
    <property type="entry name" value="G6P_Isomerase"/>
</dbReference>
<accession>A0ABX8BDU8</accession>
<name>A0ABX8BDU8_9BACT</name>
<organism evidence="13 14">
    <name type="scientific">Chloracidobacterium validum</name>
    <dbReference type="NCBI Taxonomy" id="2821543"/>
    <lineage>
        <taxon>Bacteria</taxon>
        <taxon>Pseudomonadati</taxon>
        <taxon>Acidobacteriota</taxon>
        <taxon>Terriglobia</taxon>
        <taxon>Terriglobales</taxon>
        <taxon>Acidobacteriaceae</taxon>
        <taxon>Chloracidobacterium</taxon>
    </lineage>
</organism>
<comment type="similarity">
    <text evidence="12">Belongs to the GPI family.</text>
</comment>
<evidence type="ECO:0000256" key="1">
    <source>
        <dbReference type="ARBA" id="ARBA00003518"/>
    </source>
</evidence>
<comment type="pathway">
    <text evidence="12">Carbohydrate degradation; glycolysis; D-glyceraldehyde 3-phosphate and glycerone phosphate from D-glucose: step 2/4.</text>
</comment>
<gene>
    <name evidence="11" type="primary">tal</name>
    <name evidence="13" type="ORF">J8C06_05270</name>
</gene>
<evidence type="ECO:0000313" key="13">
    <source>
        <dbReference type="EMBL" id="QUW03839.1"/>
    </source>
</evidence>
<dbReference type="InterPro" id="IPR004732">
    <property type="entry name" value="Transaldolase_2"/>
</dbReference>
<dbReference type="NCBIfam" id="TIGR00876">
    <property type="entry name" value="tal_mycobact"/>
    <property type="match status" value="1"/>
</dbReference>
<dbReference type="Gene3D" id="3.40.50.10490">
    <property type="entry name" value="Glucose-6-phosphate isomerase like protein, domain 1"/>
    <property type="match status" value="3"/>
</dbReference>
<evidence type="ECO:0000256" key="9">
    <source>
        <dbReference type="ARBA" id="ARBA00023270"/>
    </source>
</evidence>
<evidence type="ECO:0000256" key="12">
    <source>
        <dbReference type="RuleBase" id="RU000612"/>
    </source>
</evidence>
<keyword evidence="7 11" id="KW-0808">Transferase</keyword>
<evidence type="ECO:0000256" key="2">
    <source>
        <dbReference type="ARBA" id="ARBA00004496"/>
    </source>
</evidence>
<dbReference type="PROSITE" id="PS51463">
    <property type="entry name" value="P_GLUCOSE_ISOMERASE_3"/>
    <property type="match status" value="1"/>
</dbReference>
<dbReference type="CDD" id="cd05015">
    <property type="entry name" value="SIS_PGI_1"/>
    <property type="match status" value="1"/>
</dbReference>
<dbReference type="Proteomes" id="UP000676506">
    <property type="component" value="Chromosome 1"/>
</dbReference>
<dbReference type="PANTHER" id="PTHR10683:SF31">
    <property type="entry name" value="TRANSALDOLASE"/>
    <property type="match status" value="1"/>
</dbReference>
<dbReference type="HAMAP" id="MF_00493">
    <property type="entry name" value="Transaldolase_2"/>
    <property type="match status" value="1"/>
</dbReference>
<dbReference type="Gene3D" id="3.20.20.70">
    <property type="entry name" value="Aldolase class I"/>
    <property type="match status" value="1"/>
</dbReference>
<evidence type="ECO:0000256" key="4">
    <source>
        <dbReference type="ARBA" id="ARBA00008426"/>
    </source>
</evidence>
<dbReference type="EC" id="2.2.1.2" evidence="5 11"/>
<dbReference type="Pfam" id="PF00923">
    <property type="entry name" value="TAL_FSA"/>
    <property type="match status" value="1"/>
</dbReference>
<keyword evidence="12" id="KW-0312">Gluconeogenesis</keyword>
<proteinExistence type="inferred from homology"/>
<feature type="active site" description="Schiff-base intermediate with substrate" evidence="11">
    <location>
        <position position="139"/>
    </location>
</feature>
<keyword evidence="12 13" id="KW-0413">Isomerase</keyword>
<dbReference type="PROSITE" id="PS00958">
    <property type="entry name" value="TRANSALDOLASE_2"/>
    <property type="match status" value="1"/>
</dbReference>
<evidence type="ECO:0000256" key="6">
    <source>
        <dbReference type="ARBA" id="ARBA00022490"/>
    </source>
</evidence>
<evidence type="ECO:0000256" key="8">
    <source>
        <dbReference type="ARBA" id="ARBA00023126"/>
    </source>
</evidence>
<evidence type="ECO:0000256" key="5">
    <source>
        <dbReference type="ARBA" id="ARBA00013151"/>
    </source>
</evidence>
<protein>
    <recommendedName>
        <fullName evidence="5 11">Transaldolase</fullName>
        <ecNumber evidence="5 11">2.2.1.2</ecNumber>
    </recommendedName>
</protein>
<dbReference type="PANTHER" id="PTHR10683">
    <property type="entry name" value="TRANSALDOLASE"/>
    <property type="match status" value="1"/>
</dbReference>
<dbReference type="Pfam" id="PF00342">
    <property type="entry name" value="PGI"/>
    <property type="match status" value="1"/>
</dbReference>
<dbReference type="PRINTS" id="PR00662">
    <property type="entry name" value="G6PISOMERASE"/>
</dbReference>
<comment type="catalytic activity">
    <reaction evidence="10 11">
        <text>D-sedoheptulose 7-phosphate + D-glyceraldehyde 3-phosphate = D-erythrose 4-phosphate + beta-D-fructose 6-phosphate</text>
        <dbReference type="Rhea" id="RHEA:17053"/>
        <dbReference type="ChEBI" id="CHEBI:16897"/>
        <dbReference type="ChEBI" id="CHEBI:57483"/>
        <dbReference type="ChEBI" id="CHEBI:57634"/>
        <dbReference type="ChEBI" id="CHEBI:59776"/>
        <dbReference type="EC" id="2.2.1.2"/>
    </reaction>
</comment>
<dbReference type="PROSITE" id="PS01054">
    <property type="entry name" value="TRANSALDOLASE_1"/>
    <property type="match status" value="1"/>
</dbReference>
<keyword evidence="8 11" id="KW-0570">Pentose shunt</keyword>
<evidence type="ECO:0000256" key="11">
    <source>
        <dbReference type="HAMAP-Rule" id="MF_00493"/>
    </source>
</evidence>
<dbReference type="CDD" id="cd00955">
    <property type="entry name" value="Transaldolase_like"/>
    <property type="match status" value="1"/>
</dbReference>
<dbReference type="NCBIfam" id="NF007080">
    <property type="entry name" value="PRK09533.1"/>
    <property type="match status" value="1"/>
</dbReference>
<dbReference type="InterPro" id="IPR035476">
    <property type="entry name" value="SIS_PGI_1"/>
</dbReference>
<comment type="catalytic activity">
    <reaction evidence="12">
        <text>alpha-D-glucose 6-phosphate = beta-D-fructose 6-phosphate</text>
        <dbReference type="Rhea" id="RHEA:11816"/>
        <dbReference type="ChEBI" id="CHEBI:57634"/>
        <dbReference type="ChEBI" id="CHEBI:58225"/>
        <dbReference type="EC" id="5.3.1.9"/>
    </reaction>
</comment>
<keyword evidence="6 11" id="KW-0963">Cytoplasm</keyword>
<evidence type="ECO:0000313" key="14">
    <source>
        <dbReference type="Proteomes" id="UP000676506"/>
    </source>
</evidence>
<evidence type="ECO:0000256" key="7">
    <source>
        <dbReference type="ARBA" id="ARBA00022679"/>
    </source>
</evidence>
<keyword evidence="12" id="KW-0324">Glycolysis</keyword>
<dbReference type="GO" id="GO:0004801">
    <property type="term" value="F:transaldolase activity"/>
    <property type="evidence" value="ECO:0007669"/>
    <property type="project" value="UniProtKB-EC"/>
</dbReference>
<dbReference type="GO" id="GO:0004347">
    <property type="term" value="F:glucose-6-phosphate isomerase activity"/>
    <property type="evidence" value="ECO:0007669"/>
    <property type="project" value="UniProtKB-EC"/>
</dbReference>
<comment type="pathway">
    <text evidence="3 11">Carbohydrate degradation; pentose phosphate pathway; D-glyceraldehyde 3-phosphate and beta-D-fructose 6-phosphate from D-ribose 5-phosphate and D-xylulose 5-phosphate (non-oxidative stage): step 2/3.</text>
</comment>
<evidence type="ECO:0000256" key="10">
    <source>
        <dbReference type="ARBA" id="ARBA00048810"/>
    </source>
</evidence>
<dbReference type="InterPro" id="IPR018225">
    <property type="entry name" value="Transaldolase_AS"/>
</dbReference>
<comment type="similarity">
    <text evidence="4 11">Belongs to the transaldolase family. Type 2 subfamily.</text>
</comment>
<dbReference type="EMBL" id="CP072648">
    <property type="protein sequence ID" value="QUW03839.1"/>
    <property type="molecule type" value="Genomic_DNA"/>
</dbReference>
<dbReference type="RefSeq" id="WP_211429729.1">
    <property type="nucleotide sequence ID" value="NZ_CP072648.1"/>
</dbReference>
<keyword evidence="9 11" id="KW-0704">Schiff base</keyword>
<reference evidence="13 14" key="1">
    <citation type="submission" date="2021-03" db="EMBL/GenBank/DDBJ databases">
        <title>Genomic and phenotypic characterization of Chloracidobacterium isolates provides evidence for multiple species.</title>
        <authorList>
            <person name="Saini M.K."/>
            <person name="Costas A.M.G."/>
            <person name="Tank M."/>
            <person name="Bryant D.A."/>
        </authorList>
    </citation>
    <scope>NUCLEOTIDE SEQUENCE [LARGE SCALE GENOMIC DNA]</scope>
    <source>
        <strain evidence="13 14">BV2-C</strain>
    </source>
</reference>
<sequence length="944" mass="103021">MNPLQALHEQGQSPWLDYIRRSLITSGELQRLIEEDGLMGVTSNPAIFEKAITGSQDYTAALAALETENLDALALYERLAIEDIQQAADILKSVYEKTQGRDGYVSLEVSPYLAKDTDGTVAEARRLWQAVNRPNLMIKVPATPEGVPAIQTLISEGINVNVTLLFAQSAYRQVAEAYIAGLEAYRASGGDLRHVASVASFFVSRIDSLVDAKLDAKLKAGEGDRALIESLKGKVAIANAKLAYQAYKKLFSGERWDALAAAGAQTQRLLWASTGTKNPQYSDVLYVEELIGPDTVNTIPPATWDAFRDHGRIRPTLESDLDAAHDTLETLAKVGVSLTEVTDTLLVEAVRLFAEPFDKLLNSLDKKCKAVNWTRLNAQELHLSTEHRRLVDQALDDWKINGKVRRMWSRDASVWTNRDESQWLGWLNLVEDQLANLAPLMAAANDVKQTFKHAVVLGMGGSSLCPEVLRMTFGILTDAPVLHVLDSTDPAQISELEAQLDLEHTVFIVASKSGSTLEPNIFKQYFFERMKQIVGPERVGQHFIAITDPGSKLEGIARADGFRHIFAGVPSVGGRYSALSNFGIVPAAIMGIPVGEFLDLADDMVNACSYCVPIAENPGVVLGCALGELAKAGRDKLTFITSPKLWDMGAWLEQLIAESTGKQGKAIIPVDLEFPSDVSVYGNDRVFAYLRLEDDDNDATDAAIAAFKDAGYPVIINRLATEMTLGQEFFRWEIATAVAGAVIGINPFDQPDVEASKVATRELTAEYERTGALPAETPMFEADGIRLFTDPANAAALGAQDSLAGYLRAHLARLTTGDYFALLAYLDMNHLNKAHLQAIRHAVREEKRVATCLGFGPRFLHSTGQAYKGGPNTGVFLQITCDDAHDLPVPGQAYTFGAVKAAQARGDFQVLAERQRRLLRIHLGPDVAADLVKLREAVAQALAH</sequence>
<dbReference type="NCBIfam" id="NF002881">
    <property type="entry name" value="PRK03343.1"/>
    <property type="match status" value="1"/>
</dbReference>
<dbReference type="InterPro" id="IPR001585">
    <property type="entry name" value="TAL/FSA"/>
</dbReference>
<dbReference type="InterPro" id="IPR013785">
    <property type="entry name" value="Aldolase_TIM"/>
</dbReference>
<evidence type="ECO:0000256" key="3">
    <source>
        <dbReference type="ARBA" id="ARBA00004857"/>
    </source>
</evidence>